<gene>
    <name evidence="4" type="ORF">ACI2L5_42300</name>
</gene>
<dbReference type="InterPro" id="IPR015315">
    <property type="entry name" value="DUF1963"/>
</dbReference>
<evidence type="ECO:0000313" key="5">
    <source>
        <dbReference type="Proteomes" id="UP001620295"/>
    </source>
</evidence>
<dbReference type="InterPro" id="IPR002110">
    <property type="entry name" value="Ankyrin_rpt"/>
</dbReference>
<evidence type="ECO:0000256" key="2">
    <source>
        <dbReference type="ARBA" id="ARBA00023043"/>
    </source>
</evidence>
<keyword evidence="5" id="KW-1185">Reference proteome</keyword>
<dbReference type="RefSeq" id="WP_404748411.1">
    <property type="nucleotide sequence ID" value="NZ_JBJDQH010000018.1"/>
</dbReference>
<evidence type="ECO:0000313" key="4">
    <source>
        <dbReference type="EMBL" id="MFK4271493.1"/>
    </source>
</evidence>
<feature type="repeat" description="ANK" evidence="3">
    <location>
        <begin position="282"/>
        <end position="314"/>
    </location>
</feature>
<dbReference type="SUPFAM" id="SSF103032">
    <property type="entry name" value="Hypothetical protein YwqG"/>
    <property type="match status" value="1"/>
</dbReference>
<evidence type="ECO:0000256" key="1">
    <source>
        <dbReference type="ARBA" id="ARBA00022737"/>
    </source>
</evidence>
<protein>
    <submittedName>
        <fullName evidence="4">Ankyrin repeat domain-containing protein</fullName>
    </submittedName>
</protein>
<dbReference type="PANTHER" id="PTHR24198">
    <property type="entry name" value="ANKYRIN REPEAT AND PROTEIN KINASE DOMAIN-CONTAINING PROTEIN"/>
    <property type="match status" value="1"/>
</dbReference>
<accession>A0ABW8LZZ0</accession>
<feature type="repeat" description="ANK" evidence="3">
    <location>
        <begin position="83"/>
        <end position="115"/>
    </location>
</feature>
<organism evidence="4 5">
    <name type="scientific">Streptomyces milbemycinicus</name>
    <dbReference type="NCBI Taxonomy" id="476552"/>
    <lineage>
        <taxon>Bacteria</taxon>
        <taxon>Bacillati</taxon>
        <taxon>Actinomycetota</taxon>
        <taxon>Actinomycetes</taxon>
        <taxon>Kitasatosporales</taxon>
        <taxon>Streptomycetaceae</taxon>
        <taxon>Streptomyces</taxon>
    </lineage>
</organism>
<dbReference type="Pfam" id="PF12796">
    <property type="entry name" value="Ank_2"/>
    <property type="match status" value="1"/>
</dbReference>
<keyword evidence="1" id="KW-0677">Repeat</keyword>
<dbReference type="InterPro" id="IPR036770">
    <property type="entry name" value="Ankyrin_rpt-contain_sf"/>
</dbReference>
<dbReference type="SMART" id="SM00248">
    <property type="entry name" value="ANK"/>
    <property type="match status" value="6"/>
</dbReference>
<sequence>MRTAELFDSGELATILREEPDNVGLELQRAAQGDRLDVLEFVLRHEPQQWDLDVALSVAAKRRGSAAFVRTLLSAGARPAAESHAFPLWAAAAVGDAETVRLLLEAGADPNTRTDPHPLHDRDSPDGCRLPLVGAIRADAHDAVAALLDGGADPNALTDALRRPLDVALETGATAIAELLRARRATVFAPEEADLVQATRRGFLARVRELLPTQEPAAQGRALIVAVQERQVDVAVAVLDRREIGPNDLGVALGQAIAFDVPAVVPHLIAAGVDADAPDNYYRTPPLVLAADRGRVQVVRDLLDAGADIQARDENGRNALAAARQQHRTEIVRLLRTAGANARTPQEITRAAKTKLAHVARPAWSPLLGATDRNGEPGASRFGGLPWLRADEPWPGCADCAAPLTFFVQLDLAGVPKQARDLGTGLLQLFHCTACNPYRAFSGGHLVRIVAAADQASAPTPPDGVLLFPEQPIAGWARAVKDYPYREADESELLPEERAVVFGLNRQGDKLGGWPNWVQDPEYPNCPRGDHRMTQPVLQIDSGRGVPHVWGDNGAGYIVQCPTHRDQVAFLWQSA</sequence>
<dbReference type="PROSITE" id="PS50297">
    <property type="entry name" value="ANK_REP_REGION"/>
    <property type="match status" value="2"/>
</dbReference>
<dbReference type="Proteomes" id="UP001620295">
    <property type="component" value="Unassembled WGS sequence"/>
</dbReference>
<name>A0ABW8LZZ0_9ACTN</name>
<dbReference type="Gene3D" id="2.30.320.10">
    <property type="entry name" value="YwqG-like"/>
    <property type="match status" value="1"/>
</dbReference>
<keyword evidence="2 3" id="KW-0040">ANK repeat</keyword>
<dbReference type="EMBL" id="JBJDQH010000018">
    <property type="protein sequence ID" value="MFK4271493.1"/>
    <property type="molecule type" value="Genomic_DNA"/>
</dbReference>
<comment type="caution">
    <text evidence="4">The sequence shown here is derived from an EMBL/GenBank/DDBJ whole genome shotgun (WGS) entry which is preliminary data.</text>
</comment>
<dbReference type="InterPro" id="IPR035948">
    <property type="entry name" value="YwqG-like_sf"/>
</dbReference>
<dbReference type="PANTHER" id="PTHR24198:SF165">
    <property type="entry name" value="ANKYRIN REPEAT-CONTAINING PROTEIN-RELATED"/>
    <property type="match status" value="1"/>
</dbReference>
<proteinExistence type="predicted"/>
<dbReference type="Pfam" id="PF09234">
    <property type="entry name" value="DUF1963"/>
    <property type="match status" value="1"/>
</dbReference>
<evidence type="ECO:0000256" key="3">
    <source>
        <dbReference type="PROSITE-ProRule" id="PRU00023"/>
    </source>
</evidence>
<dbReference type="PROSITE" id="PS50088">
    <property type="entry name" value="ANK_REPEAT"/>
    <property type="match status" value="2"/>
</dbReference>
<dbReference type="Gene3D" id="1.25.40.20">
    <property type="entry name" value="Ankyrin repeat-containing domain"/>
    <property type="match status" value="2"/>
</dbReference>
<dbReference type="SUPFAM" id="SSF48403">
    <property type="entry name" value="Ankyrin repeat"/>
    <property type="match status" value="1"/>
</dbReference>
<reference evidence="4 5" key="1">
    <citation type="submission" date="2024-11" db="EMBL/GenBank/DDBJ databases">
        <title>The Natural Products Discovery Center: Release of the First 8490 Sequenced Strains for Exploring Actinobacteria Biosynthetic Diversity.</title>
        <authorList>
            <person name="Kalkreuter E."/>
            <person name="Kautsar S.A."/>
            <person name="Yang D."/>
            <person name="Bader C.D."/>
            <person name="Teijaro C.N."/>
            <person name="Fluegel L."/>
            <person name="Davis C.M."/>
            <person name="Simpson J.R."/>
            <person name="Lauterbach L."/>
            <person name="Steele A.D."/>
            <person name="Gui C."/>
            <person name="Meng S."/>
            <person name="Li G."/>
            <person name="Viehrig K."/>
            <person name="Ye F."/>
            <person name="Su P."/>
            <person name="Kiefer A.F."/>
            <person name="Nichols A."/>
            <person name="Cepeda A.J."/>
            <person name="Yan W."/>
            <person name="Fan B."/>
            <person name="Jiang Y."/>
            <person name="Adhikari A."/>
            <person name="Zheng C.-J."/>
            <person name="Schuster L."/>
            <person name="Cowan T.M."/>
            <person name="Smanski M.J."/>
            <person name="Chevrette M.G."/>
            <person name="De Carvalho L.P.S."/>
            <person name="Shen B."/>
        </authorList>
    </citation>
    <scope>NUCLEOTIDE SEQUENCE [LARGE SCALE GENOMIC DNA]</scope>
    <source>
        <strain evidence="4 5">NPDC020863</strain>
    </source>
</reference>
<dbReference type="Pfam" id="PF00023">
    <property type="entry name" value="Ank"/>
    <property type="match status" value="1"/>
</dbReference>